<evidence type="ECO:0000313" key="3">
    <source>
        <dbReference type="Proteomes" id="UP000191500"/>
    </source>
</evidence>
<keyword evidence="3" id="KW-1185">Reference proteome</keyword>
<dbReference type="Proteomes" id="UP000191500">
    <property type="component" value="Unassembled WGS sequence"/>
</dbReference>
<feature type="compositionally biased region" description="Acidic residues" evidence="1">
    <location>
        <begin position="176"/>
        <end position="187"/>
    </location>
</feature>
<name>A0A1V6UXJ4_9EURO</name>
<gene>
    <name evidence="2" type="ORF">PENCOP_c003G05327</name>
</gene>
<feature type="region of interest" description="Disordered" evidence="1">
    <location>
        <begin position="155"/>
        <end position="187"/>
    </location>
</feature>
<organism evidence="2 3">
    <name type="scientific">Penicillium coprophilum</name>
    <dbReference type="NCBI Taxonomy" id="36646"/>
    <lineage>
        <taxon>Eukaryota</taxon>
        <taxon>Fungi</taxon>
        <taxon>Dikarya</taxon>
        <taxon>Ascomycota</taxon>
        <taxon>Pezizomycotina</taxon>
        <taxon>Eurotiomycetes</taxon>
        <taxon>Eurotiomycetidae</taxon>
        <taxon>Eurotiales</taxon>
        <taxon>Aspergillaceae</taxon>
        <taxon>Penicillium</taxon>
    </lineage>
</organism>
<dbReference type="InterPro" id="IPR046591">
    <property type="entry name" value="DUF6649"/>
</dbReference>
<reference evidence="3" key="1">
    <citation type="journal article" date="2017" name="Nat. Microbiol.">
        <title>Global analysis of biosynthetic gene clusters reveals vast potential of secondary metabolite production in Penicillium species.</title>
        <authorList>
            <person name="Nielsen J.C."/>
            <person name="Grijseels S."/>
            <person name="Prigent S."/>
            <person name="Ji B."/>
            <person name="Dainat J."/>
            <person name="Nielsen K.F."/>
            <person name="Frisvad J.C."/>
            <person name="Workman M."/>
            <person name="Nielsen J."/>
        </authorList>
    </citation>
    <scope>NUCLEOTIDE SEQUENCE [LARGE SCALE GENOMIC DNA]</scope>
    <source>
        <strain evidence="3">IBT 31321</strain>
    </source>
</reference>
<dbReference type="AlphaFoldDB" id="A0A1V6UXJ4"/>
<feature type="region of interest" description="Disordered" evidence="1">
    <location>
        <begin position="1"/>
        <end position="34"/>
    </location>
</feature>
<comment type="caution">
    <text evidence="2">The sequence shown here is derived from an EMBL/GenBank/DDBJ whole genome shotgun (WGS) entry which is preliminary data.</text>
</comment>
<feature type="region of interest" description="Disordered" evidence="1">
    <location>
        <begin position="57"/>
        <end position="78"/>
    </location>
</feature>
<dbReference type="Pfam" id="PF20354">
    <property type="entry name" value="DUF6649"/>
    <property type="match status" value="1"/>
</dbReference>
<evidence type="ECO:0000256" key="1">
    <source>
        <dbReference type="SAM" id="MobiDB-lite"/>
    </source>
</evidence>
<feature type="compositionally biased region" description="Basic and acidic residues" evidence="1">
    <location>
        <begin position="155"/>
        <end position="175"/>
    </location>
</feature>
<dbReference type="EMBL" id="MDDG01000003">
    <property type="protein sequence ID" value="OQE42913.1"/>
    <property type="molecule type" value="Genomic_DNA"/>
</dbReference>
<proteinExistence type="predicted"/>
<accession>A0A1V6UXJ4</accession>
<evidence type="ECO:0000313" key="2">
    <source>
        <dbReference type="EMBL" id="OQE42913.1"/>
    </source>
</evidence>
<protein>
    <submittedName>
        <fullName evidence="2">Uncharacterized protein</fullName>
    </submittedName>
</protein>
<sequence>MTGEGGHGKKRPAPDDPDVAQPLTKRFGGLRLDNSLPISARAQLKGHIQQPIHNQHDHIDYHPLNQPNQGHSSPEPMLLDDTKHTTYIHNLDHELIEDDSPGLVFLPFAEKVLSVPQSVLSDSKSSGKELVLYTEPSSLTVPREKDNVRKAILESRARARAREKVTDKDENLKDEKDEDLYDPMDID</sequence>
<dbReference type="STRING" id="36646.A0A1V6UXJ4"/>